<feature type="region of interest" description="Disordered" evidence="1">
    <location>
        <begin position="400"/>
        <end position="435"/>
    </location>
</feature>
<evidence type="ECO:0000313" key="2">
    <source>
        <dbReference type="EMBL" id="MED6158239.1"/>
    </source>
</evidence>
<reference evidence="2 3" key="1">
    <citation type="journal article" date="2023" name="Plants (Basel)">
        <title>Bridging the Gap: Combining Genomics and Transcriptomics Approaches to Understand Stylosanthes scabra, an Orphan Legume from the Brazilian Caatinga.</title>
        <authorList>
            <person name="Ferreira-Neto J.R.C."/>
            <person name="da Silva M.D."/>
            <person name="Binneck E."/>
            <person name="de Melo N.F."/>
            <person name="da Silva R.H."/>
            <person name="de Melo A.L.T.M."/>
            <person name="Pandolfi V."/>
            <person name="Bustamante F.O."/>
            <person name="Brasileiro-Vidal A.C."/>
            <person name="Benko-Iseppon A.M."/>
        </authorList>
    </citation>
    <scope>NUCLEOTIDE SEQUENCE [LARGE SCALE GENOMIC DNA]</scope>
    <source>
        <tissue evidence="2">Leaves</tissue>
    </source>
</reference>
<feature type="region of interest" description="Disordered" evidence="1">
    <location>
        <begin position="313"/>
        <end position="360"/>
    </location>
</feature>
<sequence>MGVLIHAWSVDTFNKIAKALDGKLITLHYLTGEKASFSVVRILIDYFQWEPIQEWMTLKCDDHEFEVYAKEFGGEVLSWQVHPKWDCPSRIGETQLEAQPNGDVAGYDGGDDVPLAEDPIANAIINSMSIPVPECVRGIENGDCINLKDSSGIGNMEDSEVEESGHITFQKIGSGCVKENVYWADPMTEEVSCAKEYGDGLVLAKPNLKAPSEEEISSSNTCPFPPGFGPCGPGQYIHRILLQGTHTDPKPTLLIDFSPYSQKQGVMEPQHHVNDEIEKTKKLFEEGGVNGSLLVATNDRGCDGLDKNNMPCHGQSDTDSGPFPTGFGPCTSTDHTANSELDVGDDAAKHSNPKAEEDADRGVDEVFIEAVRTKQICEIGGITFRGNVEVNVLAKIAGEKTPTKKRCPDAVDSSQNGKKVVQPRESSMVSEDSDDVPLARMIKKTPKKQKQNTPGKKGRLTMSVQTLGGRNLSAKYLRSGAKSRSK</sequence>
<gene>
    <name evidence="2" type="ORF">PIB30_030986</name>
</gene>
<keyword evidence="3" id="KW-1185">Reference proteome</keyword>
<comment type="caution">
    <text evidence="2">The sequence shown here is derived from an EMBL/GenBank/DDBJ whole genome shotgun (WGS) entry which is preliminary data.</text>
</comment>
<feature type="compositionally biased region" description="Basic and acidic residues" evidence="1">
    <location>
        <begin position="346"/>
        <end position="360"/>
    </location>
</feature>
<organism evidence="2 3">
    <name type="scientific">Stylosanthes scabra</name>
    <dbReference type="NCBI Taxonomy" id="79078"/>
    <lineage>
        <taxon>Eukaryota</taxon>
        <taxon>Viridiplantae</taxon>
        <taxon>Streptophyta</taxon>
        <taxon>Embryophyta</taxon>
        <taxon>Tracheophyta</taxon>
        <taxon>Spermatophyta</taxon>
        <taxon>Magnoliopsida</taxon>
        <taxon>eudicotyledons</taxon>
        <taxon>Gunneridae</taxon>
        <taxon>Pentapetalae</taxon>
        <taxon>rosids</taxon>
        <taxon>fabids</taxon>
        <taxon>Fabales</taxon>
        <taxon>Fabaceae</taxon>
        <taxon>Papilionoideae</taxon>
        <taxon>50 kb inversion clade</taxon>
        <taxon>dalbergioids sensu lato</taxon>
        <taxon>Dalbergieae</taxon>
        <taxon>Pterocarpus clade</taxon>
        <taxon>Stylosanthes</taxon>
    </lineage>
</organism>
<dbReference type="EMBL" id="JASCZI010120960">
    <property type="protein sequence ID" value="MED6158239.1"/>
    <property type="molecule type" value="Genomic_DNA"/>
</dbReference>
<proteinExistence type="predicted"/>
<protein>
    <recommendedName>
        <fullName evidence="4">DUF4283 domain-containing protein</fullName>
    </recommendedName>
</protein>
<feature type="region of interest" description="Disordered" evidence="1">
    <location>
        <begin position="442"/>
        <end position="461"/>
    </location>
</feature>
<dbReference type="Proteomes" id="UP001341840">
    <property type="component" value="Unassembled WGS sequence"/>
</dbReference>
<feature type="compositionally biased region" description="Basic and acidic residues" evidence="1">
    <location>
        <begin position="400"/>
        <end position="409"/>
    </location>
</feature>
<accession>A0ABU6UB60</accession>
<evidence type="ECO:0000313" key="3">
    <source>
        <dbReference type="Proteomes" id="UP001341840"/>
    </source>
</evidence>
<evidence type="ECO:0000256" key="1">
    <source>
        <dbReference type="SAM" id="MobiDB-lite"/>
    </source>
</evidence>
<name>A0ABU6UB60_9FABA</name>
<feature type="compositionally biased region" description="Polar residues" evidence="1">
    <location>
        <begin position="330"/>
        <end position="339"/>
    </location>
</feature>
<evidence type="ECO:0008006" key="4">
    <source>
        <dbReference type="Google" id="ProtNLM"/>
    </source>
</evidence>